<evidence type="ECO:0000313" key="2">
    <source>
        <dbReference type="Proteomes" id="UP000266178"/>
    </source>
</evidence>
<protein>
    <submittedName>
        <fullName evidence="1">Uncharacterized protein</fullName>
    </submittedName>
</protein>
<accession>A0A399F964</accession>
<proteinExistence type="predicted"/>
<evidence type="ECO:0000313" key="1">
    <source>
        <dbReference type="EMBL" id="RIH91171.1"/>
    </source>
</evidence>
<dbReference type="RefSeq" id="WP_119358391.1">
    <property type="nucleotide sequence ID" value="NZ_BJXM01000029.1"/>
</dbReference>
<comment type="caution">
    <text evidence="1">The sequence shown here is derived from an EMBL/GenBank/DDBJ whole genome shotgun (WGS) entry which is preliminary data.</text>
</comment>
<dbReference type="Proteomes" id="UP000266178">
    <property type="component" value="Unassembled WGS sequence"/>
</dbReference>
<gene>
    <name evidence="1" type="ORF">Mgrana_02955</name>
</gene>
<reference evidence="1 2" key="1">
    <citation type="submission" date="2018-08" db="EMBL/GenBank/DDBJ databases">
        <title>Meiothermus granaticius genome AF-68 sequencing project.</title>
        <authorList>
            <person name="Da Costa M.S."/>
            <person name="Albuquerque L."/>
            <person name="Raposo P."/>
            <person name="Froufe H.J.C."/>
            <person name="Barroso C.S."/>
            <person name="Egas C."/>
        </authorList>
    </citation>
    <scope>NUCLEOTIDE SEQUENCE [LARGE SCALE GENOMIC DNA]</scope>
    <source>
        <strain evidence="1 2">AF-68</strain>
    </source>
</reference>
<sequence>MKLRFHRTVRDKIWQKHQVRLYEVLEAIRDPRRRTFVSHDEPEGRVYLLLGRSEAGRLLRIIFISRRNGNWMKTALDAYERDKKAYNKK</sequence>
<dbReference type="EMBL" id="QWLB01000055">
    <property type="protein sequence ID" value="RIH91171.1"/>
    <property type="molecule type" value="Genomic_DNA"/>
</dbReference>
<dbReference type="AlphaFoldDB" id="A0A399F964"/>
<keyword evidence="2" id="KW-1185">Reference proteome</keyword>
<organism evidence="1 2">
    <name type="scientific">Meiothermus granaticius NBRC 107808</name>
    <dbReference type="NCBI Taxonomy" id="1227551"/>
    <lineage>
        <taxon>Bacteria</taxon>
        <taxon>Thermotogati</taxon>
        <taxon>Deinococcota</taxon>
        <taxon>Deinococci</taxon>
        <taxon>Thermales</taxon>
        <taxon>Thermaceae</taxon>
        <taxon>Meiothermus</taxon>
    </lineage>
</organism>
<name>A0A399F964_9DEIN</name>